<dbReference type="InterPro" id="IPR003593">
    <property type="entry name" value="AAA+_ATPase"/>
</dbReference>
<dbReference type="GO" id="GO:0016887">
    <property type="term" value="F:ATP hydrolysis activity"/>
    <property type="evidence" value="ECO:0007669"/>
    <property type="project" value="InterPro"/>
</dbReference>
<dbReference type="Gene3D" id="3.40.50.300">
    <property type="entry name" value="P-loop containing nucleotide triphosphate hydrolases"/>
    <property type="match status" value="1"/>
</dbReference>
<sequence>MTTSPEPERPATAGRRRRSRRRPQSVTIPRYTVSGERHDDALDASWWTIARRLPRLSALAIRLAWQAAPHAVLLTCLLQLVSGAVTALGLYATTNALTPLLATGPTGERVHEALPALIIVTLAACARSIVAALTVATTARIGPRVDGIAEIRYLEAATRAPLACYDDPAWSDQSEAASRAAKDTHLMVEALTTVTTALLSIAAAAGVLAQLHPVLLPLLLLAVIPRGWAAVRAARAAYFADRHTLADRRLRHSVIFETSSRENALEVRAYTLRNWLLGRFRTVAARLEDAAATAGRTTARYQLLGDAVAGTATGGVYATLLWLTATGRIPPAAAGTAFLAVQTSGRLLIGLVQGANTTYKTGLYLGDWDAFLADTAARTRPAAHAEPVPTEPETIEARSVTFHYPGGELPALSDVNVRVRRGEVLAIVGANGSGKSTLAKLLAGLYTPTTGTVTWDGTDLARVDPEQLWRRLAMLPQDFARWPVTARENITLGQGPQDEPSITAAATAASADTVLAALPDGLDTNLAPSWWGGRDLSGGQWQRIAAARAFYRDAPVLICDEPTSALDPLAEEAVYRRIQHLSEGRTVILISHRLGATRTADRILVLDGGQIIEEGTHDSLLTRDGGTYATMWRAQADTYAGTSGTLTGA</sequence>
<feature type="domain" description="ABC transporter" evidence="11">
    <location>
        <begin position="395"/>
        <end position="633"/>
    </location>
</feature>
<dbReference type="GO" id="GO:0034040">
    <property type="term" value="F:ATPase-coupled lipid transmembrane transporter activity"/>
    <property type="evidence" value="ECO:0007669"/>
    <property type="project" value="TreeGrafter"/>
</dbReference>
<dbReference type="PROSITE" id="PS50893">
    <property type="entry name" value="ABC_TRANSPORTER_2"/>
    <property type="match status" value="1"/>
</dbReference>
<evidence type="ECO:0000256" key="8">
    <source>
        <dbReference type="ARBA" id="ARBA00023136"/>
    </source>
</evidence>
<keyword evidence="5" id="KW-0547">Nucleotide-binding</keyword>
<evidence type="ECO:0000259" key="12">
    <source>
        <dbReference type="PROSITE" id="PS50929"/>
    </source>
</evidence>
<dbReference type="PANTHER" id="PTHR24221">
    <property type="entry name" value="ATP-BINDING CASSETTE SUB-FAMILY B"/>
    <property type="match status" value="1"/>
</dbReference>
<dbReference type="InterPro" id="IPR039421">
    <property type="entry name" value="Type_1_exporter"/>
</dbReference>
<dbReference type="PANTHER" id="PTHR24221:SF646">
    <property type="entry name" value="HAEMOLYSIN SECRETION ATP-BINDING PROTEIN"/>
    <property type="match status" value="1"/>
</dbReference>
<evidence type="ECO:0000256" key="10">
    <source>
        <dbReference type="SAM" id="Phobius"/>
    </source>
</evidence>
<dbReference type="InterPro" id="IPR003439">
    <property type="entry name" value="ABC_transporter-like_ATP-bd"/>
</dbReference>
<keyword evidence="4 10" id="KW-0812">Transmembrane</keyword>
<organism evidence="13 14">
    <name type="scientific">Streptomyces sedi</name>
    <dbReference type="NCBI Taxonomy" id="555059"/>
    <lineage>
        <taxon>Bacteria</taxon>
        <taxon>Bacillati</taxon>
        <taxon>Actinomycetota</taxon>
        <taxon>Actinomycetes</taxon>
        <taxon>Kitasatosporales</taxon>
        <taxon>Streptomycetaceae</taxon>
        <taxon>Streptomyces</taxon>
    </lineage>
</organism>
<evidence type="ECO:0000256" key="1">
    <source>
        <dbReference type="ARBA" id="ARBA00004651"/>
    </source>
</evidence>
<evidence type="ECO:0000256" key="4">
    <source>
        <dbReference type="ARBA" id="ARBA00022692"/>
    </source>
</evidence>
<evidence type="ECO:0000256" key="9">
    <source>
        <dbReference type="SAM" id="MobiDB-lite"/>
    </source>
</evidence>
<dbReference type="AlphaFoldDB" id="A0A5C4UTU8"/>
<dbReference type="SUPFAM" id="SSF90123">
    <property type="entry name" value="ABC transporter transmembrane region"/>
    <property type="match status" value="1"/>
</dbReference>
<feature type="transmembrane region" description="Helical" evidence="10">
    <location>
        <begin position="214"/>
        <end position="234"/>
    </location>
</feature>
<dbReference type="CDD" id="cd03228">
    <property type="entry name" value="ABCC_MRP_Like"/>
    <property type="match status" value="1"/>
</dbReference>
<dbReference type="InterPro" id="IPR011527">
    <property type="entry name" value="ABC1_TM_dom"/>
</dbReference>
<name>A0A5C4UTU8_9ACTN</name>
<dbReference type="GO" id="GO:0005886">
    <property type="term" value="C:plasma membrane"/>
    <property type="evidence" value="ECO:0007669"/>
    <property type="project" value="UniProtKB-SubCell"/>
</dbReference>
<dbReference type="SUPFAM" id="SSF52540">
    <property type="entry name" value="P-loop containing nucleoside triphosphate hydrolases"/>
    <property type="match status" value="1"/>
</dbReference>
<dbReference type="Pfam" id="PF00005">
    <property type="entry name" value="ABC_tran"/>
    <property type="match status" value="1"/>
</dbReference>
<evidence type="ECO:0000313" key="13">
    <source>
        <dbReference type="EMBL" id="TNM27080.1"/>
    </source>
</evidence>
<keyword evidence="3" id="KW-1003">Cell membrane</keyword>
<evidence type="ECO:0000313" key="14">
    <source>
        <dbReference type="Proteomes" id="UP000311713"/>
    </source>
</evidence>
<dbReference type="OrthoDB" id="9806127at2"/>
<dbReference type="Gene3D" id="1.20.1560.10">
    <property type="entry name" value="ABC transporter type 1, transmembrane domain"/>
    <property type="match status" value="1"/>
</dbReference>
<dbReference type="InterPro" id="IPR036640">
    <property type="entry name" value="ABC1_TM_sf"/>
</dbReference>
<comment type="subcellular location">
    <subcellularLocation>
        <location evidence="1">Cell membrane</location>
        <topology evidence="1">Multi-pass membrane protein</topology>
    </subcellularLocation>
</comment>
<keyword evidence="7 10" id="KW-1133">Transmembrane helix</keyword>
<accession>A0A5C4UTU8</accession>
<dbReference type="RefSeq" id="WP_139648121.1">
    <property type="nucleotide sequence ID" value="NZ_BAAAZS010000022.1"/>
</dbReference>
<feature type="domain" description="ABC transmembrane type-1" evidence="12">
    <location>
        <begin position="73"/>
        <end position="360"/>
    </location>
</feature>
<dbReference type="FunFam" id="3.40.50.300:FF:000854">
    <property type="entry name" value="Multidrug ABC transporter ATP-binding protein"/>
    <property type="match status" value="1"/>
</dbReference>
<feature type="compositionally biased region" description="Basic residues" evidence="9">
    <location>
        <begin position="14"/>
        <end position="23"/>
    </location>
</feature>
<keyword evidence="8 10" id="KW-0472">Membrane</keyword>
<evidence type="ECO:0000256" key="3">
    <source>
        <dbReference type="ARBA" id="ARBA00022475"/>
    </source>
</evidence>
<keyword evidence="2" id="KW-0813">Transport</keyword>
<feature type="transmembrane region" description="Helical" evidence="10">
    <location>
        <begin position="186"/>
        <end position="208"/>
    </location>
</feature>
<keyword evidence="14" id="KW-1185">Reference proteome</keyword>
<reference evidence="13 14" key="1">
    <citation type="submission" date="2019-06" db="EMBL/GenBank/DDBJ databases">
        <title>Draft genome of Streptomyces sedi sp. JCM16909.</title>
        <authorList>
            <person name="Klykleung N."/>
            <person name="Tanasupawat S."/>
            <person name="Kudo T."/>
            <person name="Yuki M."/>
            <person name="Ohkuma M."/>
        </authorList>
    </citation>
    <scope>NUCLEOTIDE SEQUENCE [LARGE SCALE GENOMIC DNA]</scope>
    <source>
        <strain evidence="13 14">JCM 16909</strain>
    </source>
</reference>
<comment type="caution">
    <text evidence="13">The sequence shown here is derived from an EMBL/GenBank/DDBJ whole genome shotgun (WGS) entry which is preliminary data.</text>
</comment>
<feature type="transmembrane region" description="Helical" evidence="10">
    <location>
        <begin position="113"/>
        <end position="136"/>
    </location>
</feature>
<dbReference type="GO" id="GO:0140359">
    <property type="term" value="F:ABC-type transporter activity"/>
    <property type="evidence" value="ECO:0007669"/>
    <property type="project" value="InterPro"/>
</dbReference>
<protein>
    <submittedName>
        <fullName evidence="13">ABC transporter ATP-binding protein</fullName>
    </submittedName>
</protein>
<evidence type="ECO:0000256" key="7">
    <source>
        <dbReference type="ARBA" id="ARBA00022989"/>
    </source>
</evidence>
<dbReference type="Proteomes" id="UP000311713">
    <property type="component" value="Unassembled WGS sequence"/>
</dbReference>
<keyword evidence="6 13" id="KW-0067">ATP-binding</keyword>
<dbReference type="InterPro" id="IPR027417">
    <property type="entry name" value="P-loop_NTPase"/>
</dbReference>
<proteinExistence type="predicted"/>
<dbReference type="SMART" id="SM00382">
    <property type="entry name" value="AAA"/>
    <property type="match status" value="1"/>
</dbReference>
<evidence type="ECO:0000256" key="6">
    <source>
        <dbReference type="ARBA" id="ARBA00022840"/>
    </source>
</evidence>
<feature type="region of interest" description="Disordered" evidence="9">
    <location>
        <begin position="1"/>
        <end position="25"/>
    </location>
</feature>
<feature type="transmembrane region" description="Helical" evidence="10">
    <location>
        <begin position="71"/>
        <end position="93"/>
    </location>
</feature>
<dbReference type="GO" id="GO:0005524">
    <property type="term" value="F:ATP binding"/>
    <property type="evidence" value="ECO:0007669"/>
    <property type="project" value="UniProtKB-KW"/>
</dbReference>
<gene>
    <name evidence="13" type="ORF">FH715_22265</name>
</gene>
<dbReference type="EMBL" id="VDGT01000019">
    <property type="protein sequence ID" value="TNM27080.1"/>
    <property type="molecule type" value="Genomic_DNA"/>
</dbReference>
<evidence type="ECO:0000259" key="11">
    <source>
        <dbReference type="PROSITE" id="PS50893"/>
    </source>
</evidence>
<evidence type="ECO:0000256" key="2">
    <source>
        <dbReference type="ARBA" id="ARBA00022448"/>
    </source>
</evidence>
<dbReference type="PROSITE" id="PS50929">
    <property type="entry name" value="ABC_TM1F"/>
    <property type="match status" value="1"/>
</dbReference>
<evidence type="ECO:0000256" key="5">
    <source>
        <dbReference type="ARBA" id="ARBA00022741"/>
    </source>
</evidence>